<sequence length="232" mass="24552">MVTIRNDIESNGTTNKSPDLNTTVATSGVAGVKNLNHLANGSRRSTLMDMKSKTFNRQCVGFLALIVCVGISFGVGMSFLYGHLVDRLNESGNGTNYVDKNGNSVVPVTSTESIEAVTTVKAPSSSISTTSETQSTSTVTVPPTTSSSSTTGPTDHSAERKSSEDFDIDMISKIFMVASTSSKPELPEVTSDRVHGSIDDEDDSEGSGHNSGYGSDDDYANDRPYDGSGRRN</sequence>
<dbReference type="VEuPathDB" id="VectorBase:ASIC011260"/>
<evidence type="ECO:0000256" key="2">
    <source>
        <dbReference type="SAM" id="Phobius"/>
    </source>
</evidence>
<dbReference type="OrthoDB" id="7746001at2759"/>
<evidence type="ECO:0000313" key="4">
    <source>
        <dbReference type="EnsemblMetazoa" id="ASIC011260-PA"/>
    </source>
</evidence>
<evidence type="ECO:0000256" key="1">
    <source>
        <dbReference type="SAM" id="MobiDB-lite"/>
    </source>
</evidence>
<dbReference type="EMBL" id="KE525256">
    <property type="protein sequence ID" value="KFB43459.1"/>
    <property type="molecule type" value="Genomic_DNA"/>
</dbReference>
<feature type="compositionally biased region" description="Polar residues" evidence="1">
    <location>
        <begin position="9"/>
        <end position="20"/>
    </location>
</feature>
<feature type="region of interest" description="Disordered" evidence="1">
    <location>
        <begin position="1"/>
        <end position="20"/>
    </location>
</feature>
<dbReference type="AlphaFoldDB" id="A0A084VZR5"/>
<dbReference type="EnsemblMetazoa" id="ASIC011260-RA">
    <property type="protein sequence ID" value="ASIC011260-PA"/>
    <property type="gene ID" value="ASIC011260"/>
</dbReference>
<evidence type="ECO:0000313" key="3">
    <source>
        <dbReference type="EMBL" id="KFB43459.1"/>
    </source>
</evidence>
<gene>
    <name evidence="3" type="ORF">ZHAS_00011260</name>
</gene>
<dbReference type="EMBL" id="ATLV01018946">
    <property type="status" value="NOT_ANNOTATED_CDS"/>
    <property type="molecule type" value="Genomic_DNA"/>
</dbReference>
<keyword evidence="2" id="KW-0472">Membrane</keyword>
<feature type="compositionally biased region" description="Basic and acidic residues" evidence="1">
    <location>
        <begin position="220"/>
        <end position="232"/>
    </location>
</feature>
<protein>
    <submittedName>
        <fullName evidence="3 4">Uncharacterized protein</fullName>
    </submittedName>
</protein>
<feature type="compositionally biased region" description="Low complexity" evidence="1">
    <location>
        <begin position="123"/>
        <end position="154"/>
    </location>
</feature>
<evidence type="ECO:0000313" key="5">
    <source>
        <dbReference type="Proteomes" id="UP000030765"/>
    </source>
</evidence>
<reference evidence="4" key="2">
    <citation type="submission" date="2020-05" db="UniProtKB">
        <authorList>
            <consortium name="EnsemblMetazoa"/>
        </authorList>
    </citation>
    <scope>IDENTIFICATION</scope>
</reference>
<accession>A0A084VZR5</accession>
<feature type="region of interest" description="Disordered" evidence="1">
    <location>
        <begin position="179"/>
        <end position="232"/>
    </location>
</feature>
<proteinExistence type="predicted"/>
<dbReference type="Proteomes" id="UP000030765">
    <property type="component" value="Unassembled WGS sequence"/>
</dbReference>
<organism evidence="3">
    <name type="scientific">Anopheles sinensis</name>
    <name type="common">Mosquito</name>
    <dbReference type="NCBI Taxonomy" id="74873"/>
    <lineage>
        <taxon>Eukaryota</taxon>
        <taxon>Metazoa</taxon>
        <taxon>Ecdysozoa</taxon>
        <taxon>Arthropoda</taxon>
        <taxon>Hexapoda</taxon>
        <taxon>Insecta</taxon>
        <taxon>Pterygota</taxon>
        <taxon>Neoptera</taxon>
        <taxon>Endopterygota</taxon>
        <taxon>Diptera</taxon>
        <taxon>Nematocera</taxon>
        <taxon>Culicoidea</taxon>
        <taxon>Culicidae</taxon>
        <taxon>Anophelinae</taxon>
        <taxon>Anopheles</taxon>
    </lineage>
</organism>
<name>A0A084VZR5_ANOSI</name>
<keyword evidence="5" id="KW-1185">Reference proteome</keyword>
<feature type="region of interest" description="Disordered" evidence="1">
    <location>
        <begin position="120"/>
        <end position="165"/>
    </location>
</feature>
<feature type="transmembrane region" description="Helical" evidence="2">
    <location>
        <begin position="60"/>
        <end position="81"/>
    </location>
</feature>
<keyword evidence="2" id="KW-1133">Transmembrane helix</keyword>
<keyword evidence="2" id="KW-0812">Transmembrane</keyword>
<reference evidence="3 5" key="1">
    <citation type="journal article" date="2014" name="BMC Genomics">
        <title>Genome sequence of Anopheles sinensis provides insight into genetics basis of mosquito competence for malaria parasites.</title>
        <authorList>
            <person name="Zhou D."/>
            <person name="Zhang D."/>
            <person name="Ding G."/>
            <person name="Shi L."/>
            <person name="Hou Q."/>
            <person name="Ye Y."/>
            <person name="Xu Y."/>
            <person name="Zhou H."/>
            <person name="Xiong C."/>
            <person name="Li S."/>
            <person name="Yu J."/>
            <person name="Hong S."/>
            <person name="Yu X."/>
            <person name="Zou P."/>
            <person name="Chen C."/>
            <person name="Chang X."/>
            <person name="Wang W."/>
            <person name="Lv Y."/>
            <person name="Sun Y."/>
            <person name="Ma L."/>
            <person name="Shen B."/>
            <person name="Zhu C."/>
        </authorList>
    </citation>
    <scope>NUCLEOTIDE SEQUENCE [LARGE SCALE GENOMIC DNA]</scope>
</reference>